<dbReference type="PANTHER" id="PTHR33164:SF99">
    <property type="entry name" value="MARR FAMILY REGULATORY PROTEIN"/>
    <property type="match status" value="1"/>
</dbReference>
<proteinExistence type="predicted"/>
<sequence length="161" mass="17301">MSDETGARQVGAPDGNLVLDLFVLDQRMGALLDAALGPTGVRPAEYAVYSQLGAGPLTPTQLCDRLGVSRSTMTGHLAALQRRGDTERVPDPRDGRSYRVELTASGRERLEACRPHFRAALARLVHHLGGDTTAHREMVRAVDAAAARAIADLLHESAEPR</sequence>
<dbReference type="PANTHER" id="PTHR33164">
    <property type="entry name" value="TRANSCRIPTIONAL REGULATOR, MARR FAMILY"/>
    <property type="match status" value="1"/>
</dbReference>
<dbReference type="SMART" id="SM00347">
    <property type="entry name" value="HTH_MARR"/>
    <property type="match status" value="1"/>
</dbReference>
<dbReference type="InterPro" id="IPR011991">
    <property type="entry name" value="ArsR-like_HTH"/>
</dbReference>
<dbReference type="SUPFAM" id="SSF46785">
    <property type="entry name" value="Winged helix' DNA-binding domain"/>
    <property type="match status" value="1"/>
</dbReference>
<dbReference type="EMBL" id="AWSA01000015">
    <property type="protein sequence ID" value="EWT01994.1"/>
    <property type="molecule type" value="Genomic_DNA"/>
</dbReference>
<dbReference type="Pfam" id="PF12802">
    <property type="entry name" value="MarR_2"/>
    <property type="match status" value="1"/>
</dbReference>
<reference evidence="2 3" key="1">
    <citation type="submission" date="2013-08" db="EMBL/GenBank/DDBJ databases">
        <title>Intrasporangium oryzae NRRL B-24470.</title>
        <authorList>
            <person name="Liu H."/>
            <person name="Wang G."/>
        </authorList>
    </citation>
    <scope>NUCLEOTIDE SEQUENCE [LARGE SCALE GENOMIC DNA]</scope>
    <source>
        <strain evidence="2 3">NRRL B-24470</strain>
    </source>
</reference>
<dbReference type="PROSITE" id="PS50995">
    <property type="entry name" value="HTH_MARR_2"/>
    <property type="match status" value="1"/>
</dbReference>
<dbReference type="Gene3D" id="1.10.10.10">
    <property type="entry name" value="Winged helix-like DNA-binding domain superfamily/Winged helix DNA-binding domain"/>
    <property type="match status" value="1"/>
</dbReference>
<dbReference type="InterPro" id="IPR000835">
    <property type="entry name" value="HTH_MarR-typ"/>
</dbReference>
<protein>
    <submittedName>
        <fullName evidence="2">MarR family transcriptional regulator</fullName>
    </submittedName>
</protein>
<feature type="domain" description="HTH marR-type" evidence="1">
    <location>
        <begin position="14"/>
        <end position="159"/>
    </location>
</feature>
<accession>W9GDT4</accession>
<keyword evidence="3" id="KW-1185">Reference proteome</keyword>
<dbReference type="InterPro" id="IPR036388">
    <property type="entry name" value="WH-like_DNA-bd_sf"/>
</dbReference>
<gene>
    <name evidence="2" type="ORF">N865_20575</name>
</gene>
<comment type="caution">
    <text evidence="2">The sequence shown here is derived from an EMBL/GenBank/DDBJ whole genome shotgun (WGS) entry which is preliminary data.</text>
</comment>
<dbReference type="GO" id="GO:0003700">
    <property type="term" value="F:DNA-binding transcription factor activity"/>
    <property type="evidence" value="ECO:0007669"/>
    <property type="project" value="InterPro"/>
</dbReference>
<dbReference type="CDD" id="cd00090">
    <property type="entry name" value="HTH_ARSR"/>
    <property type="match status" value="1"/>
</dbReference>
<organism evidence="2 3">
    <name type="scientific">Intrasporangium oryzae NRRL B-24470</name>
    <dbReference type="NCBI Taxonomy" id="1386089"/>
    <lineage>
        <taxon>Bacteria</taxon>
        <taxon>Bacillati</taxon>
        <taxon>Actinomycetota</taxon>
        <taxon>Actinomycetes</taxon>
        <taxon>Micrococcales</taxon>
        <taxon>Intrasporangiaceae</taxon>
        <taxon>Intrasporangium</taxon>
    </lineage>
</organism>
<dbReference type="OrthoDB" id="9815567at2"/>
<dbReference type="eggNOG" id="COG1846">
    <property type="taxonomic scope" value="Bacteria"/>
</dbReference>
<dbReference type="STRING" id="1386089.N865_20575"/>
<evidence type="ECO:0000313" key="3">
    <source>
        <dbReference type="Proteomes" id="UP000019489"/>
    </source>
</evidence>
<evidence type="ECO:0000313" key="2">
    <source>
        <dbReference type="EMBL" id="EWT01994.1"/>
    </source>
</evidence>
<dbReference type="GO" id="GO:0006950">
    <property type="term" value="P:response to stress"/>
    <property type="evidence" value="ECO:0007669"/>
    <property type="project" value="TreeGrafter"/>
</dbReference>
<dbReference type="PRINTS" id="PR00598">
    <property type="entry name" value="HTHMARR"/>
</dbReference>
<name>W9GDT4_9MICO</name>
<dbReference type="AlphaFoldDB" id="W9GDT4"/>
<dbReference type="RefSeq" id="WP_051510382.1">
    <property type="nucleotide sequence ID" value="NZ_AWSA01000015.1"/>
</dbReference>
<dbReference type="Proteomes" id="UP000019489">
    <property type="component" value="Unassembled WGS sequence"/>
</dbReference>
<evidence type="ECO:0000259" key="1">
    <source>
        <dbReference type="PROSITE" id="PS50995"/>
    </source>
</evidence>
<dbReference type="InterPro" id="IPR039422">
    <property type="entry name" value="MarR/SlyA-like"/>
</dbReference>
<dbReference type="InterPro" id="IPR036390">
    <property type="entry name" value="WH_DNA-bd_sf"/>
</dbReference>